<organism evidence="1 2">
    <name type="scientific">Saccharomonospora cyanea NA-134</name>
    <dbReference type="NCBI Taxonomy" id="882082"/>
    <lineage>
        <taxon>Bacteria</taxon>
        <taxon>Bacillati</taxon>
        <taxon>Actinomycetota</taxon>
        <taxon>Actinomycetes</taxon>
        <taxon>Pseudonocardiales</taxon>
        <taxon>Pseudonocardiaceae</taxon>
        <taxon>Saccharomonospora</taxon>
    </lineage>
</organism>
<name>H5XG66_9PSEU</name>
<sequence>MTTAAVCLPGCRFADDLAADLADRRSPGHVCVVRVATVESVKPRPVVVRLVRYVDLDGTAPVQIEVGSTEGMPIGDDLELSAEASTELAAALSRAVALRAEVSA</sequence>
<dbReference type="RefSeq" id="WP_005458551.1">
    <property type="nucleotide sequence ID" value="NZ_CM001440.1"/>
</dbReference>
<proteinExistence type="predicted"/>
<dbReference type="EMBL" id="CM001440">
    <property type="protein sequence ID" value="EHR62648.1"/>
    <property type="molecule type" value="Genomic_DNA"/>
</dbReference>
<accession>H5XG66</accession>
<dbReference type="Proteomes" id="UP000002791">
    <property type="component" value="Chromosome"/>
</dbReference>
<reference evidence="1 2" key="1">
    <citation type="submission" date="2011-11" db="EMBL/GenBank/DDBJ databases">
        <title>The Noncontiguous Finished sequence of Saccharomonospora cyanea NA-134.</title>
        <authorList>
            <consortium name="US DOE Joint Genome Institute"/>
            <person name="Lucas S."/>
            <person name="Han J."/>
            <person name="Lapidus A."/>
            <person name="Cheng J.-F."/>
            <person name="Goodwin L."/>
            <person name="Pitluck S."/>
            <person name="Peters L."/>
            <person name="Ovchinnikova G."/>
            <person name="Lu M."/>
            <person name="Detter J.C."/>
            <person name="Han C."/>
            <person name="Tapia R."/>
            <person name="Land M."/>
            <person name="Hauser L."/>
            <person name="Kyrpides N."/>
            <person name="Ivanova N."/>
            <person name="Pagani I."/>
            <person name="Brambilla E.-M."/>
            <person name="Klenk H.-P."/>
            <person name="Woyke T."/>
        </authorList>
    </citation>
    <scope>NUCLEOTIDE SEQUENCE [LARGE SCALE GENOMIC DNA]</scope>
    <source>
        <strain evidence="1 2">NA-134</strain>
    </source>
</reference>
<evidence type="ECO:0000313" key="1">
    <source>
        <dbReference type="EMBL" id="EHR62648.1"/>
    </source>
</evidence>
<dbReference type="HOGENOM" id="CLU_2248162_0_0_11"/>
<gene>
    <name evidence="1" type="ORF">SaccyDRAFT_3821</name>
</gene>
<dbReference type="AlphaFoldDB" id="H5XG66"/>
<keyword evidence="2" id="KW-1185">Reference proteome</keyword>
<evidence type="ECO:0000313" key="2">
    <source>
        <dbReference type="Proteomes" id="UP000002791"/>
    </source>
</evidence>
<protein>
    <submittedName>
        <fullName evidence="1">Uncharacterized protein</fullName>
    </submittedName>
</protein>
<dbReference type="STRING" id="882082.SaccyDRAFT_3821"/>